<protein>
    <recommendedName>
        <fullName evidence="4">NIF system FeS cluster assembly NifU C-terminal domain-containing protein</fullName>
    </recommendedName>
</protein>
<comment type="subcellular location">
    <subcellularLocation>
        <location evidence="1">Plastid</location>
        <location evidence="1">Chloroplast stroma</location>
    </subcellularLocation>
</comment>
<evidence type="ECO:0000313" key="6">
    <source>
        <dbReference type="Proteomes" id="UP001153076"/>
    </source>
</evidence>
<dbReference type="EMBL" id="JAKOGI010002007">
    <property type="protein sequence ID" value="KAJ8423277.1"/>
    <property type="molecule type" value="Genomic_DNA"/>
</dbReference>
<feature type="domain" description="NIF system FeS cluster assembly NifU C-terminal" evidence="4">
    <location>
        <begin position="78"/>
        <end position="137"/>
    </location>
</feature>
<dbReference type="GO" id="GO:0005198">
    <property type="term" value="F:structural molecule activity"/>
    <property type="evidence" value="ECO:0007669"/>
    <property type="project" value="UniProtKB-ARBA"/>
</dbReference>
<organism evidence="5 6">
    <name type="scientific">Carnegiea gigantea</name>
    <dbReference type="NCBI Taxonomy" id="171969"/>
    <lineage>
        <taxon>Eukaryota</taxon>
        <taxon>Viridiplantae</taxon>
        <taxon>Streptophyta</taxon>
        <taxon>Embryophyta</taxon>
        <taxon>Tracheophyta</taxon>
        <taxon>Spermatophyta</taxon>
        <taxon>Magnoliopsida</taxon>
        <taxon>eudicotyledons</taxon>
        <taxon>Gunneridae</taxon>
        <taxon>Pentapetalae</taxon>
        <taxon>Caryophyllales</taxon>
        <taxon>Cactineae</taxon>
        <taxon>Cactaceae</taxon>
        <taxon>Cactoideae</taxon>
        <taxon>Echinocereeae</taxon>
        <taxon>Carnegiea</taxon>
    </lineage>
</organism>
<dbReference type="InterPro" id="IPR034904">
    <property type="entry name" value="FSCA_dom_sf"/>
</dbReference>
<dbReference type="InterPro" id="IPR001075">
    <property type="entry name" value="NIF_FeS_clus_asmbl_NifU_C"/>
</dbReference>
<name>A0A9Q1GL93_9CARY</name>
<dbReference type="GO" id="GO:0016226">
    <property type="term" value="P:iron-sulfur cluster assembly"/>
    <property type="evidence" value="ECO:0007669"/>
    <property type="project" value="InterPro"/>
</dbReference>
<dbReference type="Gene3D" id="3.30.300.130">
    <property type="entry name" value="Fe-S cluster assembly (FSCA)"/>
    <property type="match status" value="2"/>
</dbReference>
<dbReference type="SUPFAM" id="SSF117916">
    <property type="entry name" value="Fe-S cluster assembly (FSCA) domain-like"/>
    <property type="match status" value="2"/>
</dbReference>
<dbReference type="OrthoDB" id="565552at2759"/>
<keyword evidence="6" id="KW-1185">Reference proteome</keyword>
<dbReference type="GO" id="GO:0005739">
    <property type="term" value="C:mitochondrion"/>
    <property type="evidence" value="ECO:0007669"/>
    <property type="project" value="TreeGrafter"/>
</dbReference>
<dbReference type="AlphaFoldDB" id="A0A9Q1GL93"/>
<evidence type="ECO:0000256" key="1">
    <source>
        <dbReference type="ARBA" id="ARBA00004470"/>
    </source>
</evidence>
<evidence type="ECO:0000313" key="5">
    <source>
        <dbReference type="EMBL" id="KAJ8423277.1"/>
    </source>
</evidence>
<evidence type="ECO:0000256" key="3">
    <source>
        <dbReference type="ARBA" id="ARBA00011748"/>
    </source>
</evidence>
<proteinExistence type="inferred from homology"/>
<sequence length="225" mass="24386">MSMASVNLVGWVSSPSIPLFRIALKSLRSPLMAISGEEKPNFAKGIQLRWPIKATSTNDFPGGHANRQLELTVKSVDLVVEDVRPYLVADGGNVDVVSVEDGIIYLELQGACGSCPSSTTTMKMGIERVLKEKFGDAIKDVQQVNCEQLNETTVEAVNRHLEILRPAIKNYGGEVNVLAIVGGDCTVRYEGPQTIGLGIKAAIKERFPDIVNVVFTKLCSPFPSL</sequence>
<comment type="caution">
    <text evidence="5">The sequence shown here is derived from an EMBL/GenBank/DDBJ whole genome shotgun (WGS) entry which is preliminary data.</text>
</comment>
<dbReference type="GO" id="GO:0009570">
    <property type="term" value="C:chloroplast stroma"/>
    <property type="evidence" value="ECO:0007669"/>
    <property type="project" value="UniProtKB-SubCell"/>
</dbReference>
<evidence type="ECO:0000256" key="2">
    <source>
        <dbReference type="ARBA" id="ARBA00006420"/>
    </source>
</evidence>
<gene>
    <name evidence="5" type="ORF">Cgig2_022161</name>
</gene>
<dbReference type="PANTHER" id="PTHR11178">
    <property type="entry name" value="IRON-SULFUR CLUSTER SCAFFOLD PROTEIN NFU-RELATED"/>
    <property type="match status" value="1"/>
</dbReference>
<dbReference type="FunFam" id="3.30.300.130:FF:000003">
    <property type="entry name" value="NifU-like protein 3, chloroplastic"/>
    <property type="match status" value="1"/>
</dbReference>
<comment type="subunit">
    <text evidence="3">Homodimer; disulfide-linked.</text>
</comment>
<dbReference type="GO" id="GO:0005506">
    <property type="term" value="F:iron ion binding"/>
    <property type="evidence" value="ECO:0007669"/>
    <property type="project" value="InterPro"/>
</dbReference>
<accession>A0A9Q1GL93</accession>
<dbReference type="Proteomes" id="UP001153076">
    <property type="component" value="Unassembled WGS sequence"/>
</dbReference>
<comment type="similarity">
    <text evidence="2">Belongs to the NifU family.</text>
</comment>
<reference evidence="5" key="1">
    <citation type="submission" date="2022-04" db="EMBL/GenBank/DDBJ databases">
        <title>Carnegiea gigantea Genome sequencing and assembly v2.</title>
        <authorList>
            <person name="Copetti D."/>
            <person name="Sanderson M.J."/>
            <person name="Burquez A."/>
            <person name="Wojciechowski M.F."/>
        </authorList>
    </citation>
    <scope>NUCLEOTIDE SEQUENCE</scope>
    <source>
        <strain evidence="5">SGP5-SGP5p</strain>
        <tissue evidence="5">Aerial part</tissue>
    </source>
</reference>
<dbReference type="PANTHER" id="PTHR11178:SF15">
    <property type="entry name" value="NIFU-LIKE PROTEIN 1, CHLOROPLASTIC"/>
    <property type="match status" value="1"/>
</dbReference>
<dbReference type="GO" id="GO:0051536">
    <property type="term" value="F:iron-sulfur cluster binding"/>
    <property type="evidence" value="ECO:0007669"/>
    <property type="project" value="InterPro"/>
</dbReference>
<dbReference type="Pfam" id="PF01106">
    <property type="entry name" value="NifU"/>
    <property type="match status" value="1"/>
</dbReference>
<evidence type="ECO:0000259" key="4">
    <source>
        <dbReference type="Pfam" id="PF01106"/>
    </source>
</evidence>